<accession>A0A6A7BQP0</accession>
<reference evidence="14" key="1">
    <citation type="journal article" date="2020" name="Stud. Mycol.">
        <title>101 Dothideomycetes genomes: a test case for predicting lifestyles and emergence of pathogens.</title>
        <authorList>
            <person name="Haridas S."/>
            <person name="Albert R."/>
            <person name="Binder M."/>
            <person name="Bloem J."/>
            <person name="Labutti K."/>
            <person name="Salamov A."/>
            <person name="Andreopoulos B."/>
            <person name="Baker S."/>
            <person name="Barry K."/>
            <person name="Bills G."/>
            <person name="Bluhm B."/>
            <person name="Cannon C."/>
            <person name="Castanera R."/>
            <person name="Culley D."/>
            <person name="Daum C."/>
            <person name="Ezra D."/>
            <person name="Gonzalez J."/>
            <person name="Henrissat B."/>
            <person name="Kuo A."/>
            <person name="Liang C."/>
            <person name="Lipzen A."/>
            <person name="Lutzoni F."/>
            <person name="Magnuson J."/>
            <person name="Mondo S."/>
            <person name="Nolan M."/>
            <person name="Ohm R."/>
            <person name="Pangilinan J."/>
            <person name="Park H.-J."/>
            <person name="Ramirez L."/>
            <person name="Alfaro M."/>
            <person name="Sun H."/>
            <person name="Tritt A."/>
            <person name="Yoshinaga Y."/>
            <person name="Zwiers L.-H."/>
            <person name="Turgeon B."/>
            <person name="Goodwin S."/>
            <person name="Spatafora J."/>
            <person name="Crous P."/>
            <person name="Grigoriev I."/>
        </authorList>
    </citation>
    <scope>NUCLEOTIDE SEQUENCE</scope>
    <source>
        <strain evidence="14">CBS 480.64</strain>
    </source>
</reference>
<dbReference type="GO" id="GO:0016787">
    <property type="term" value="F:hydrolase activity"/>
    <property type="evidence" value="ECO:0007669"/>
    <property type="project" value="UniProtKB-KW"/>
</dbReference>
<evidence type="ECO:0000256" key="8">
    <source>
        <dbReference type="ARBA" id="ARBA00023136"/>
    </source>
</evidence>
<dbReference type="Pfam" id="PF05193">
    <property type="entry name" value="Peptidase_M16_C"/>
    <property type="match status" value="1"/>
</dbReference>
<proteinExistence type="inferred from homology"/>
<evidence type="ECO:0000256" key="2">
    <source>
        <dbReference type="ARBA" id="ARBA00022448"/>
    </source>
</evidence>
<dbReference type="FunFam" id="3.30.830.10:FF:000039">
    <property type="entry name" value="Ubiquinol-cytochrome c reductase core subunit 2"/>
    <property type="match status" value="1"/>
</dbReference>
<keyword evidence="4" id="KW-0999">Mitochondrion inner membrane</keyword>
<evidence type="ECO:0000256" key="3">
    <source>
        <dbReference type="ARBA" id="ARBA00022660"/>
    </source>
</evidence>
<gene>
    <name evidence="14" type="ORF">K470DRAFT_260669</name>
</gene>
<evidence type="ECO:0000313" key="14">
    <source>
        <dbReference type="EMBL" id="KAF2857591.1"/>
    </source>
</evidence>
<keyword evidence="7" id="KW-0496">Mitochondrion</keyword>
<keyword evidence="14" id="KW-0378">Hydrolase</keyword>
<dbReference type="SUPFAM" id="SSF63411">
    <property type="entry name" value="LuxS/MPP-like metallohydrolase"/>
    <property type="match status" value="2"/>
</dbReference>
<name>A0A6A7BQP0_9PEZI</name>
<dbReference type="InterPro" id="IPR050361">
    <property type="entry name" value="MPP/UQCRC_Complex"/>
</dbReference>
<dbReference type="InterPro" id="IPR011249">
    <property type="entry name" value="Metalloenz_LuxS/M16"/>
</dbReference>
<evidence type="ECO:0000313" key="15">
    <source>
        <dbReference type="Proteomes" id="UP000799421"/>
    </source>
</evidence>
<feature type="domain" description="Peptidase M16 C-terminal" evidence="13">
    <location>
        <begin position="194"/>
        <end position="371"/>
    </location>
</feature>
<evidence type="ECO:0000256" key="6">
    <source>
        <dbReference type="ARBA" id="ARBA00022982"/>
    </source>
</evidence>
<protein>
    <recommendedName>
        <fullName evidence="10">Cytochrome b-c1 complex subunit 2, mitochondrial</fullName>
    </recommendedName>
    <alternativeName>
        <fullName evidence="11">Core protein II</fullName>
    </alternativeName>
</protein>
<evidence type="ECO:0000259" key="13">
    <source>
        <dbReference type="Pfam" id="PF05193"/>
    </source>
</evidence>
<evidence type="ECO:0000256" key="9">
    <source>
        <dbReference type="ARBA" id="ARBA00038146"/>
    </source>
</evidence>
<comment type="subcellular location">
    <subcellularLocation>
        <location evidence="1">Mitochondrion inner membrane</location>
        <topology evidence="1">Peripheral membrane protein</topology>
        <orientation evidence="1">Matrix side</orientation>
    </subcellularLocation>
</comment>
<keyword evidence="15" id="KW-1185">Reference proteome</keyword>
<dbReference type="PANTHER" id="PTHR11851:SF209">
    <property type="entry name" value="CYTOCHROME B-C1 COMPLEX SUBUNIT 2, MITOCHONDRIAL"/>
    <property type="match status" value="1"/>
</dbReference>
<sequence>MLSRSAIGRSAKQCRFQQNRGLAEPASGSFQYQTGDAAGVKFASRDIPGPVSTIGLVSQAGTRYQPLPGLTEGLRWYAFKNTQRRSSLRIQRESELMGGMLGAYYDRENFVLGARFLRADLPYYLELLAEVATMTKYQNHVVNEEVLPLIKMDQQKYLSNTLEMAVNSAHGVAFHRGLGVPVKPSSSMPVKQYVTAGDIAEFAASAYAKPSFAIVGNGVEHGELEKRVKEFFPNVRAQAAYPLKSDQSKYYGGEERIAHASGNSMVLGFSGSSSPTGPFYKPAVAVLAEILGGQSNIKWNPGFSLLSQAAEGKPTLHVKTRSNIYSDAGLLTVELSGAAKDVAEVAHKAVEALKGLTQNIDKELFQKAKAAAKFRELENGQSTKAAMVLTGAGLVHGGKAYQIDEVAKNTDSVTVEQVQKVAKEALENKASVSAVGDLFVLPYAEEIGLRV</sequence>
<evidence type="ECO:0000259" key="12">
    <source>
        <dbReference type="Pfam" id="PF00675"/>
    </source>
</evidence>
<dbReference type="GO" id="GO:0005743">
    <property type="term" value="C:mitochondrial inner membrane"/>
    <property type="evidence" value="ECO:0007669"/>
    <property type="project" value="UniProtKB-SubCell"/>
</dbReference>
<evidence type="ECO:0000256" key="5">
    <source>
        <dbReference type="ARBA" id="ARBA00022946"/>
    </source>
</evidence>
<keyword evidence="8" id="KW-0472">Membrane</keyword>
<feature type="domain" description="Peptidase M16 N-terminal" evidence="12">
    <location>
        <begin position="43"/>
        <end position="167"/>
    </location>
</feature>
<keyword evidence="3" id="KW-0679">Respiratory chain</keyword>
<evidence type="ECO:0000256" key="1">
    <source>
        <dbReference type="ARBA" id="ARBA00004443"/>
    </source>
</evidence>
<organism evidence="14 15">
    <name type="scientific">Piedraia hortae CBS 480.64</name>
    <dbReference type="NCBI Taxonomy" id="1314780"/>
    <lineage>
        <taxon>Eukaryota</taxon>
        <taxon>Fungi</taxon>
        <taxon>Dikarya</taxon>
        <taxon>Ascomycota</taxon>
        <taxon>Pezizomycotina</taxon>
        <taxon>Dothideomycetes</taxon>
        <taxon>Dothideomycetidae</taxon>
        <taxon>Capnodiales</taxon>
        <taxon>Piedraiaceae</taxon>
        <taxon>Piedraia</taxon>
    </lineage>
</organism>
<comment type="similarity">
    <text evidence="9">Belongs to the peptidase M16 family. UQCRC2/QCR2 subfamily.</text>
</comment>
<evidence type="ECO:0000256" key="7">
    <source>
        <dbReference type="ARBA" id="ARBA00023128"/>
    </source>
</evidence>
<dbReference type="PANTHER" id="PTHR11851">
    <property type="entry name" value="METALLOPROTEASE"/>
    <property type="match status" value="1"/>
</dbReference>
<dbReference type="InterPro" id="IPR007863">
    <property type="entry name" value="Peptidase_M16_C"/>
</dbReference>
<keyword evidence="5" id="KW-0809">Transit peptide</keyword>
<dbReference type="GO" id="GO:0046872">
    <property type="term" value="F:metal ion binding"/>
    <property type="evidence" value="ECO:0007669"/>
    <property type="project" value="InterPro"/>
</dbReference>
<dbReference type="Pfam" id="PF00675">
    <property type="entry name" value="Peptidase_M16"/>
    <property type="match status" value="1"/>
</dbReference>
<evidence type="ECO:0000256" key="4">
    <source>
        <dbReference type="ARBA" id="ARBA00022792"/>
    </source>
</evidence>
<dbReference type="Gene3D" id="3.30.830.10">
    <property type="entry name" value="Metalloenzyme, LuxS/M16 peptidase-like"/>
    <property type="match status" value="2"/>
</dbReference>
<dbReference type="AlphaFoldDB" id="A0A6A7BQP0"/>
<evidence type="ECO:0000256" key="11">
    <source>
        <dbReference type="ARBA" id="ARBA00041372"/>
    </source>
</evidence>
<dbReference type="OrthoDB" id="6369905at2759"/>
<dbReference type="Proteomes" id="UP000799421">
    <property type="component" value="Unassembled WGS sequence"/>
</dbReference>
<keyword evidence="2" id="KW-0813">Transport</keyword>
<dbReference type="EMBL" id="MU006036">
    <property type="protein sequence ID" value="KAF2857591.1"/>
    <property type="molecule type" value="Genomic_DNA"/>
</dbReference>
<evidence type="ECO:0000256" key="10">
    <source>
        <dbReference type="ARBA" id="ARBA00040751"/>
    </source>
</evidence>
<keyword evidence="6" id="KW-0249">Electron transport</keyword>
<dbReference type="InterPro" id="IPR011765">
    <property type="entry name" value="Pept_M16_N"/>
</dbReference>